<gene>
    <name evidence="1" type="ORF">KD144_00010</name>
</gene>
<organism evidence="1">
    <name type="scientific">Niallia circulans</name>
    <name type="common">Bacillus circulans</name>
    <dbReference type="NCBI Taxonomy" id="1397"/>
    <lineage>
        <taxon>Bacteria</taxon>
        <taxon>Bacillati</taxon>
        <taxon>Bacillota</taxon>
        <taxon>Bacilli</taxon>
        <taxon>Bacillales</taxon>
        <taxon>Bacillaceae</taxon>
        <taxon>Niallia</taxon>
    </lineage>
</organism>
<dbReference type="AlphaFoldDB" id="A0A941GAB0"/>
<sequence>MISINTYIFDLKRDKVNITDEKAISISSDYQMRNNSLLEGFIHITYYDQSVISEEHCDDVELMWIGFLRMTLQYLENGYGETSYFIHNQIWKMERIHTRKEKQVLFRIINNKMEKFLFDERIFMKELIKSAEEFTSFVSMLAHPNSITVLAPLLKKMINISID</sequence>
<proteinExistence type="predicted"/>
<dbReference type="RefSeq" id="WP_198013228.1">
    <property type="nucleotide sequence ID" value="NZ_JAGTPX020000001.1"/>
</dbReference>
<comment type="caution">
    <text evidence="1">The sequence shown here is derived from an EMBL/GenBank/DDBJ whole genome shotgun (WGS) entry which is preliminary data.</text>
</comment>
<protein>
    <submittedName>
        <fullName evidence="1">Uncharacterized protein</fullName>
    </submittedName>
</protein>
<reference evidence="1" key="1">
    <citation type="submission" date="2021-04" db="EMBL/GenBank/DDBJ databases">
        <title>Genomic analysis of electroactive and textile dye degrading Bacillus circulans strain: DC10 isolated from constructed wetland-microbial fuel cells treating textile dye wastewaters.</title>
        <authorList>
            <person name="Patel D.U."/>
            <person name="Desai C.R."/>
        </authorList>
    </citation>
    <scope>NUCLEOTIDE SEQUENCE</scope>
    <source>
        <strain evidence="1">DC10</strain>
    </source>
</reference>
<dbReference type="EMBL" id="JAGTPX010000001">
    <property type="protein sequence ID" value="MBR8667908.1"/>
    <property type="molecule type" value="Genomic_DNA"/>
</dbReference>
<name>A0A941GAB0_NIACI</name>
<evidence type="ECO:0000313" key="1">
    <source>
        <dbReference type="EMBL" id="MBR8667908.1"/>
    </source>
</evidence>
<accession>A0A941GAB0</accession>